<comment type="caution">
    <text evidence="2">The sequence shown here is derived from an EMBL/GenBank/DDBJ whole genome shotgun (WGS) entry which is preliminary data.</text>
</comment>
<keyword evidence="1" id="KW-0732">Signal</keyword>
<accession>A0ABU0CS83</accession>
<reference evidence="2 3" key="1">
    <citation type="submission" date="2023-07" db="EMBL/GenBank/DDBJ databases">
        <title>Genomic Encyclopedia of Type Strains, Phase IV (KMG-IV): sequencing the most valuable type-strain genomes for metagenomic binning, comparative biology and taxonomic classification.</title>
        <authorList>
            <person name="Goeker M."/>
        </authorList>
    </citation>
    <scope>NUCLEOTIDE SEQUENCE [LARGE SCALE GENOMIC DNA]</scope>
    <source>
        <strain evidence="2 3">DSM 17740</strain>
    </source>
</reference>
<dbReference type="Proteomes" id="UP001232445">
    <property type="component" value="Unassembled WGS sequence"/>
</dbReference>
<gene>
    <name evidence="2" type="ORF">J2S00_001995</name>
</gene>
<protein>
    <submittedName>
        <fullName evidence="2">Lipoprotein NlpE involved in copper resistance</fullName>
    </submittedName>
</protein>
<evidence type="ECO:0000256" key="1">
    <source>
        <dbReference type="SAM" id="SignalP"/>
    </source>
</evidence>
<keyword evidence="2" id="KW-0449">Lipoprotein</keyword>
<dbReference type="EMBL" id="JAUSUQ010000006">
    <property type="protein sequence ID" value="MDQ0339209.1"/>
    <property type="molecule type" value="Genomic_DNA"/>
</dbReference>
<evidence type="ECO:0000313" key="3">
    <source>
        <dbReference type="Proteomes" id="UP001232445"/>
    </source>
</evidence>
<keyword evidence="3" id="KW-1185">Reference proteome</keyword>
<feature type="chain" id="PRO_5045212127" evidence="1">
    <location>
        <begin position="20"/>
        <end position="218"/>
    </location>
</feature>
<feature type="signal peptide" evidence="1">
    <location>
        <begin position="1"/>
        <end position="19"/>
    </location>
</feature>
<dbReference type="SUPFAM" id="SSF109998">
    <property type="entry name" value="Triger factor/SurA peptide-binding domain-like"/>
    <property type="match status" value="1"/>
</dbReference>
<organism evidence="2 3">
    <name type="scientific">Caldalkalibacillus uzonensis</name>
    <dbReference type="NCBI Taxonomy" id="353224"/>
    <lineage>
        <taxon>Bacteria</taxon>
        <taxon>Bacillati</taxon>
        <taxon>Bacillota</taxon>
        <taxon>Bacilli</taxon>
        <taxon>Bacillales</taxon>
        <taxon>Bacillaceae</taxon>
        <taxon>Caldalkalibacillus</taxon>
    </lineage>
</organism>
<dbReference type="InterPro" id="IPR027304">
    <property type="entry name" value="Trigger_fact/SurA_dom_sf"/>
</dbReference>
<dbReference type="Pfam" id="PF13624">
    <property type="entry name" value="SurA_N_3"/>
    <property type="match status" value="1"/>
</dbReference>
<evidence type="ECO:0000313" key="2">
    <source>
        <dbReference type="EMBL" id="MDQ0339209.1"/>
    </source>
</evidence>
<dbReference type="PANTHER" id="PTHR47245:SF2">
    <property type="entry name" value="PEPTIDYL-PROLYL CIS-TRANS ISOMERASE HP_0175-RELATED"/>
    <property type="match status" value="1"/>
</dbReference>
<dbReference type="InterPro" id="IPR050245">
    <property type="entry name" value="PrsA_foldase"/>
</dbReference>
<dbReference type="Gene3D" id="1.10.4030.10">
    <property type="entry name" value="Porin chaperone SurA, peptide-binding domain"/>
    <property type="match status" value="1"/>
</dbReference>
<proteinExistence type="predicted"/>
<name>A0ABU0CS83_9BACI</name>
<dbReference type="PROSITE" id="PS51257">
    <property type="entry name" value="PROKAR_LIPOPROTEIN"/>
    <property type="match status" value="1"/>
</dbReference>
<dbReference type="RefSeq" id="WP_307338823.1">
    <property type="nucleotide sequence ID" value="NZ_JAUSUQ010000006.1"/>
</dbReference>
<sequence>MKKTLVAFLLGVLMLTLIACGNQQETADESPSVAIVNGTEISQEQLDAHLEQIKMSYAQFGIDFEGEEGQAMLEQLKEEVLNGLIEQQVLLQAAQSEGYTADPEQVDEALADIKAQFASEEELQEILDSLGFSMEDLREELANELVITQYLDDQIGEIELSEEEQQEAYLSYEEETGEEADEETKQMIREQLRWQKEGELRQELVERLKQESEIEILL</sequence>
<dbReference type="PANTHER" id="PTHR47245">
    <property type="entry name" value="PEPTIDYLPROLYL ISOMERASE"/>
    <property type="match status" value="1"/>
</dbReference>